<protein>
    <recommendedName>
        <fullName evidence="3">DUF1468 domain-containing protein</fullName>
    </recommendedName>
</protein>
<keyword evidence="5" id="KW-1185">Reference proteome</keyword>
<sequence length="214" mass="24146">MTGYFKKNITNTVTGLIMIIVSVIILYLSFTMRGHSVTNPGEGSFIPALTAFVMLICGFGTMLGDYRKHRSQLNEATQSQSSEQASHHEEQPQNEGHGQYEGHQQHEGQPYHEVGAHQSVDPVKSGQTDLMDDDEAVEYFSKSDIYLLLLFAGVMLLYIISIQFVPFFIASFFYLVATMMLLKGVKWLTIIITSAVSLTVMYFLFVRLFHIVFP</sequence>
<keyword evidence="2" id="KW-0812">Transmembrane</keyword>
<dbReference type="InterPro" id="IPR009936">
    <property type="entry name" value="DUF1468"/>
</dbReference>
<feature type="compositionally biased region" description="Low complexity" evidence="1">
    <location>
        <begin position="75"/>
        <end position="84"/>
    </location>
</feature>
<feature type="transmembrane region" description="Helical" evidence="2">
    <location>
        <begin position="187"/>
        <end position="209"/>
    </location>
</feature>
<dbReference type="Proteomes" id="UP001235840">
    <property type="component" value="Unassembled WGS sequence"/>
</dbReference>
<evidence type="ECO:0000259" key="3">
    <source>
        <dbReference type="Pfam" id="PF07331"/>
    </source>
</evidence>
<feature type="transmembrane region" description="Helical" evidence="2">
    <location>
        <begin position="44"/>
        <end position="63"/>
    </location>
</feature>
<dbReference type="Pfam" id="PF07331">
    <property type="entry name" value="TctB"/>
    <property type="match status" value="1"/>
</dbReference>
<gene>
    <name evidence="4" type="ORF">J2S11_002906</name>
</gene>
<proteinExistence type="predicted"/>
<name>A0ABT9W159_9BACI</name>
<dbReference type="RefSeq" id="WP_307395647.1">
    <property type="nucleotide sequence ID" value="NZ_BAAADK010000030.1"/>
</dbReference>
<keyword evidence="2" id="KW-0472">Membrane</keyword>
<comment type="caution">
    <text evidence="4">The sequence shown here is derived from an EMBL/GenBank/DDBJ whole genome shotgun (WGS) entry which is preliminary data.</text>
</comment>
<feature type="transmembrane region" description="Helical" evidence="2">
    <location>
        <begin position="145"/>
        <end position="175"/>
    </location>
</feature>
<organism evidence="4 5">
    <name type="scientific">Caldalkalibacillus horti</name>
    <dbReference type="NCBI Taxonomy" id="77523"/>
    <lineage>
        <taxon>Bacteria</taxon>
        <taxon>Bacillati</taxon>
        <taxon>Bacillota</taxon>
        <taxon>Bacilli</taxon>
        <taxon>Bacillales</taxon>
        <taxon>Bacillaceae</taxon>
        <taxon>Caldalkalibacillus</taxon>
    </lineage>
</organism>
<feature type="region of interest" description="Disordered" evidence="1">
    <location>
        <begin position="71"/>
        <end position="107"/>
    </location>
</feature>
<evidence type="ECO:0000313" key="5">
    <source>
        <dbReference type="Proteomes" id="UP001235840"/>
    </source>
</evidence>
<reference evidence="4 5" key="1">
    <citation type="submission" date="2023-07" db="EMBL/GenBank/DDBJ databases">
        <title>Genomic Encyclopedia of Type Strains, Phase IV (KMG-IV): sequencing the most valuable type-strain genomes for metagenomic binning, comparative biology and taxonomic classification.</title>
        <authorList>
            <person name="Goeker M."/>
        </authorList>
    </citation>
    <scope>NUCLEOTIDE SEQUENCE [LARGE SCALE GENOMIC DNA]</scope>
    <source>
        <strain evidence="4 5">DSM 12751</strain>
    </source>
</reference>
<feature type="domain" description="DUF1468" evidence="3">
    <location>
        <begin position="135"/>
        <end position="214"/>
    </location>
</feature>
<evidence type="ECO:0000256" key="2">
    <source>
        <dbReference type="SAM" id="Phobius"/>
    </source>
</evidence>
<evidence type="ECO:0000256" key="1">
    <source>
        <dbReference type="SAM" id="MobiDB-lite"/>
    </source>
</evidence>
<dbReference type="EMBL" id="JAUSTY010000012">
    <property type="protein sequence ID" value="MDQ0166989.1"/>
    <property type="molecule type" value="Genomic_DNA"/>
</dbReference>
<accession>A0ABT9W159</accession>
<evidence type="ECO:0000313" key="4">
    <source>
        <dbReference type="EMBL" id="MDQ0166989.1"/>
    </source>
</evidence>
<feature type="transmembrane region" description="Helical" evidence="2">
    <location>
        <begin position="12"/>
        <end position="32"/>
    </location>
</feature>
<keyword evidence="2" id="KW-1133">Transmembrane helix</keyword>
<feature type="compositionally biased region" description="Basic and acidic residues" evidence="1">
    <location>
        <begin position="98"/>
        <end position="107"/>
    </location>
</feature>